<accession>A0A2P1PNQ0</accession>
<comment type="similarity">
    <text evidence="1">Belongs to the sigma-70 factor family. ECF subfamily.</text>
</comment>
<evidence type="ECO:0000256" key="2">
    <source>
        <dbReference type="ARBA" id="ARBA00023015"/>
    </source>
</evidence>
<dbReference type="GO" id="GO:0016987">
    <property type="term" value="F:sigma factor activity"/>
    <property type="evidence" value="ECO:0007669"/>
    <property type="project" value="UniProtKB-KW"/>
</dbReference>
<keyword evidence="2" id="KW-0805">Transcription regulation</keyword>
<evidence type="ECO:0000313" key="7">
    <source>
        <dbReference type="Proteomes" id="UP000241074"/>
    </source>
</evidence>
<dbReference type="InterPro" id="IPR036388">
    <property type="entry name" value="WH-like_DNA-bd_sf"/>
</dbReference>
<keyword evidence="4" id="KW-0804">Transcription</keyword>
<dbReference type="Pfam" id="PF07638">
    <property type="entry name" value="Sigma70_ECF"/>
    <property type="match status" value="1"/>
</dbReference>
<dbReference type="GO" id="GO:0006352">
    <property type="term" value="P:DNA-templated transcription initiation"/>
    <property type="evidence" value="ECO:0007669"/>
    <property type="project" value="InterPro"/>
</dbReference>
<dbReference type="InterPro" id="IPR014284">
    <property type="entry name" value="RNA_pol_sigma-70_dom"/>
</dbReference>
<dbReference type="SUPFAM" id="SSF88659">
    <property type="entry name" value="Sigma3 and sigma4 domains of RNA polymerase sigma factors"/>
    <property type="match status" value="1"/>
</dbReference>
<evidence type="ECO:0000256" key="4">
    <source>
        <dbReference type="ARBA" id="ARBA00023163"/>
    </source>
</evidence>
<feature type="domain" description="RNA polymerase sigma-70 ECF-like HTH" evidence="5">
    <location>
        <begin position="54"/>
        <end position="242"/>
    </location>
</feature>
<dbReference type="InterPro" id="IPR053812">
    <property type="entry name" value="HTH_Sigma70_ECF-like"/>
</dbReference>
<dbReference type="InterPro" id="IPR039425">
    <property type="entry name" value="RNA_pol_sigma-70-like"/>
</dbReference>
<dbReference type="InterPro" id="IPR011517">
    <property type="entry name" value="RNA_pol_sigma70_ECF-like"/>
</dbReference>
<reference evidence="6 7" key="2">
    <citation type="submission" date="2018-03" db="EMBL/GenBank/DDBJ databases">
        <authorList>
            <person name="Keele B.F."/>
        </authorList>
    </citation>
    <scope>NUCLEOTIDE SEQUENCE [LARGE SCALE GENOMIC DNA]</scope>
    <source>
        <strain evidence="6 7">D13</strain>
    </source>
</reference>
<dbReference type="InterPro" id="IPR013324">
    <property type="entry name" value="RNA_pol_sigma_r3/r4-like"/>
</dbReference>
<dbReference type="KEGG" id="xba:C7S18_04345"/>
<evidence type="ECO:0000256" key="1">
    <source>
        <dbReference type="ARBA" id="ARBA00010641"/>
    </source>
</evidence>
<dbReference type="Gene3D" id="1.10.10.10">
    <property type="entry name" value="Winged helix-like DNA-binding domain superfamily/Winged helix DNA-binding domain"/>
    <property type="match status" value="1"/>
</dbReference>
<dbReference type="EMBL" id="CP027860">
    <property type="protein sequence ID" value="AVP96471.1"/>
    <property type="molecule type" value="Genomic_DNA"/>
</dbReference>
<dbReference type="NCBIfam" id="TIGR02937">
    <property type="entry name" value="sigma70-ECF"/>
    <property type="match status" value="1"/>
</dbReference>
<evidence type="ECO:0000313" key="6">
    <source>
        <dbReference type="EMBL" id="AVP96471.1"/>
    </source>
</evidence>
<protein>
    <submittedName>
        <fullName evidence="6">RNA polymerase subunit sigma</fullName>
    </submittedName>
</protein>
<keyword evidence="3" id="KW-0731">Sigma factor</keyword>
<evidence type="ECO:0000259" key="5">
    <source>
        <dbReference type="Pfam" id="PF07638"/>
    </source>
</evidence>
<evidence type="ECO:0000256" key="3">
    <source>
        <dbReference type="ARBA" id="ARBA00023082"/>
    </source>
</evidence>
<reference evidence="6 7" key="1">
    <citation type="submission" date="2018-03" db="EMBL/GenBank/DDBJ databases">
        <title>Ahniella affigens gen. nov., sp. nov., a gammaproteobacterium isolated from sandy soil near a stream.</title>
        <authorList>
            <person name="Ko Y."/>
            <person name="Kim J.-H."/>
        </authorList>
    </citation>
    <scope>NUCLEOTIDE SEQUENCE [LARGE SCALE GENOMIC DNA]</scope>
    <source>
        <strain evidence="6 7">D13</strain>
    </source>
</reference>
<sequence length="249" mass="28269">MWRIKRASWRSEAVISGWPRQLSPNPGRVRNLVALSAIEMTVTFAMGILTDSSSDLTQLLARWRRGDREAEADLVQAMYPMFRDMARRRLQRIGGHLTLRATELVHEAYERITQADWPEWESRAHFVGVVAKVIRNLVIDTVREQQSEKRGGQVQVLSWSELEQEPERFGSALEIDLGLDWIGLDRALAALERESPEAARLVELKFFAGLNTDELADALGVSRASVVREWRFARAFLSEQLQAPDSDAG</sequence>
<proteinExistence type="inferred from homology"/>
<dbReference type="InterPro" id="IPR013325">
    <property type="entry name" value="RNA_pol_sigma_r2"/>
</dbReference>
<dbReference type="Proteomes" id="UP000241074">
    <property type="component" value="Chromosome"/>
</dbReference>
<dbReference type="PANTHER" id="PTHR43133:SF39">
    <property type="entry name" value="SIMILAR TO RNA POLYMERASE SIGMA-E FACTOR"/>
    <property type="match status" value="1"/>
</dbReference>
<organism evidence="6 7">
    <name type="scientific">Ahniella affigens</name>
    <dbReference type="NCBI Taxonomy" id="2021234"/>
    <lineage>
        <taxon>Bacteria</taxon>
        <taxon>Pseudomonadati</taxon>
        <taxon>Pseudomonadota</taxon>
        <taxon>Gammaproteobacteria</taxon>
        <taxon>Lysobacterales</taxon>
        <taxon>Rhodanobacteraceae</taxon>
        <taxon>Ahniella</taxon>
    </lineage>
</organism>
<dbReference type="AlphaFoldDB" id="A0A2P1PNQ0"/>
<keyword evidence="7" id="KW-1185">Reference proteome</keyword>
<gene>
    <name evidence="6" type="ORF">C7S18_04345</name>
</gene>
<dbReference type="Gene3D" id="1.10.1740.10">
    <property type="match status" value="1"/>
</dbReference>
<name>A0A2P1PNQ0_9GAMM</name>
<dbReference type="PANTHER" id="PTHR43133">
    <property type="entry name" value="RNA POLYMERASE ECF-TYPE SIGMA FACTO"/>
    <property type="match status" value="1"/>
</dbReference>
<dbReference type="NCBIfam" id="TIGR02999">
    <property type="entry name" value="Sig-70_X6"/>
    <property type="match status" value="1"/>
</dbReference>
<dbReference type="SUPFAM" id="SSF88946">
    <property type="entry name" value="Sigma2 domain of RNA polymerase sigma factors"/>
    <property type="match status" value="1"/>
</dbReference>